<name>F0IAC1_STRSA</name>
<protein>
    <submittedName>
        <fullName evidence="2">Uncharacterized protein</fullName>
    </submittedName>
</protein>
<accession>F0IAC1</accession>
<keyword evidence="1" id="KW-0472">Membrane</keyword>
<dbReference type="AlphaFoldDB" id="F0IAC1"/>
<evidence type="ECO:0000256" key="1">
    <source>
        <dbReference type="SAM" id="Phobius"/>
    </source>
</evidence>
<dbReference type="EMBL" id="AEXW01000007">
    <property type="protein sequence ID" value="EGD31261.1"/>
    <property type="molecule type" value="Genomic_DNA"/>
</dbReference>
<sequence length="40" mass="4576">MLIQIVRACLYIAVIFLSNMKETAIFSFLIFTKIGRLLPS</sequence>
<evidence type="ECO:0000313" key="3">
    <source>
        <dbReference type="Proteomes" id="UP000003351"/>
    </source>
</evidence>
<gene>
    <name evidence="2" type="ORF">HMPREF9382_1670</name>
</gene>
<proteinExistence type="predicted"/>
<comment type="caution">
    <text evidence="2">The sequence shown here is derived from an EMBL/GenBank/DDBJ whole genome shotgun (WGS) entry which is preliminary data.</text>
</comment>
<reference evidence="2 3" key="1">
    <citation type="submission" date="2011-02" db="EMBL/GenBank/DDBJ databases">
        <authorList>
            <person name="Muzny D."/>
            <person name="Qin X."/>
            <person name="Deng J."/>
            <person name="Jiang H."/>
            <person name="Liu Y."/>
            <person name="Qu J."/>
            <person name="Song X.-Z."/>
            <person name="Zhang L."/>
            <person name="Thornton R."/>
            <person name="Coyle M."/>
            <person name="Francisco L."/>
            <person name="Jackson L."/>
            <person name="Javaid M."/>
            <person name="Korchina V."/>
            <person name="Kovar C."/>
            <person name="Mata R."/>
            <person name="Mathew T."/>
            <person name="Ngo R."/>
            <person name="Nguyen L."/>
            <person name="Nguyen N."/>
            <person name="Okwuonu G."/>
            <person name="Ongeri F."/>
            <person name="Pham C."/>
            <person name="Simmons D."/>
            <person name="Wilczek-Boney K."/>
            <person name="Hale W."/>
            <person name="Jakkamsetti A."/>
            <person name="Pham P."/>
            <person name="Ruth R."/>
            <person name="San Lucas F."/>
            <person name="Warren J."/>
            <person name="Zhang J."/>
            <person name="Zhao Z."/>
            <person name="Zhou C."/>
            <person name="Zhu D."/>
            <person name="Lee S."/>
            <person name="Bess C."/>
            <person name="Blankenburg K."/>
            <person name="Forbes L."/>
            <person name="Fu Q."/>
            <person name="Gubbala S."/>
            <person name="Hirani K."/>
            <person name="Jayaseelan J.C."/>
            <person name="Lara F."/>
            <person name="Munidasa M."/>
            <person name="Palculict T."/>
            <person name="Patil S."/>
            <person name="Pu L.-L."/>
            <person name="Saada N."/>
            <person name="Tang L."/>
            <person name="Weissenberger G."/>
            <person name="Zhu Y."/>
            <person name="Hemphill L."/>
            <person name="Shang Y."/>
            <person name="Youmans B."/>
            <person name="Ayvaz T."/>
            <person name="Ross M."/>
            <person name="Santibanez J."/>
            <person name="Aqrawi P."/>
            <person name="Gross S."/>
            <person name="Joshi V."/>
            <person name="Fowler G."/>
            <person name="Nazareth L."/>
            <person name="Reid J."/>
            <person name="Worley K."/>
            <person name="Petrosino J."/>
            <person name="Highlander S."/>
            <person name="Gibbs R."/>
        </authorList>
    </citation>
    <scope>NUCLEOTIDE SEQUENCE [LARGE SCALE GENOMIC DNA]</scope>
    <source>
        <strain evidence="2 3">SK115</strain>
    </source>
</reference>
<dbReference type="PATRIC" id="fig|888810.3.peg.1639"/>
<keyword evidence="1" id="KW-1133">Transmembrane helix</keyword>
<evidence type="ECO:0000313" key="2">
    <source>
        <dbReference type="EMBL" id="EGD31261.1"/>
    </source>
</evidence>
<organism evidence="2 3">
    <name type="scientific">Streptococcus sanguinis SK115</name>
    <dbReference type="NCBI Taxonomy" id="888810"/>
    <lineage>
        <taxon>Bacteria</taxon>
        <taxon>Bacillati</taxon>
        <taxon>Bacillota</taxon>
        <taxon>Bacilli</taxon>
        <taxon>Lactobacillales</taxon>
        <taxon>Streptococcaceae</taxon>
        <taxon>Streptococcus</taxon>
    </lineage>
</organism>
<keyword evidence="1" id="KW-0812">Transmembrane</keyword>
<dbReference type="HOGENOM" id="CLU_3317927_0_0_9"/>
<dbReference type="Proteomes" id="UP000003351">
    <property type="component" value="Unassembled WGS sequence"/>
</dbReference>
<feature type="transmembrane region" description="Helical" evidence="1">
    <location>
        <begin position="9"/>
        <end position="31"/>
    </location>
</feature>